<sequence>MVRLLEGVGDGARSAAERVVAVLLRRARIRGWVANHPTAGYCVDVAFLEEMLAVEIDGMASHGGARAFQRDRTRRNALIAAGWTVLNFTWADLIERPTYVPDSIHQSLAALTDPRLRVL</sequence>
<dbReference type="SUPFAM" id="SSF52980">
    <property type="entry name" value="Restriction endonuclease-like"/>
    <property type="match status" value="1"/>
</dbReference>
<proteinExistence type="predicted"/>
<evidence type="ECO:0000259" key="1">
    <source>
        <dbReference type="Pfam" id="PF04480"/>
    </source>
</evidence>
<dbReference type="EMBL" id="CP045809">
    <property type="protein sequence ID" value="QHN35858.1"/>
    <property type="molecule type" value="Genomic_DNA"/>
</dbReference>
<organism evidence="2 3">
    <name type="scientific">Gordonia pseudamarae</name>
    <dbReference type="NCBI Taxonomy" id="2831662"/>
    <lineage>
        <taxon>Bacteria</taxon>
        <taxon>Bacillati</taxon>
        <taxon>Actinomycetota</taxon>
        <taxon>Actinomycetes</taxon>
        <taxon>Mycobacteriales</taxon>
        <taxon>Gordoniaceae</taxon>
        <taxon>Gordonia</taxon>
    </lineage>
</organism>
<dbReference type="InterPro" id="IPR011335">
    <property type="entry name" value="Restrct_endonuc-II-like"/>
</dbReference>
<dbReference type="RefSeq" id="WP_213244107.1">
    <property type="nucleotide sequence ID" value="NZ_CP045806.1"/>
</dbReference>
<keyword evidence="3" id="KW-1185">Reference proteome</keyword>
<dbReference type="InterPro" id="IPR007569">
    <property type="entry name" value="DUF559"/>
</dbReference>
<name>A0ABX6IIZ1_9ACTN</name>
<evidence type="ECO:0000313" key="3">
    <source>
        <dbReference type="Proteomes" id="UP001059836"/>
    </source>
</evidence>
<accession>A0ABX6IIZ1</accession>
<dbReference type="Proteomes" id="UP001059836">
    <property type="component" value="Chromosome"/>
</dbReference>
<dbReference type="Pfam" id="PF04480">
    <property type="entry name" value="DUF559"/>
    <property type="match status" value="1"/>
</dbReference>
<evidence type="ECO:0000313" key="2">
    <source>
        <dbReference type="EMBL" id="QHN35858.1"/>
    </source>
</evidence>
<dbReference type="Gene3D" id="3.40.960.10">
    <property type="entry name" value="VSR Endonuclease"/>
    <property type="match status" value="1"/>
</dbReference>
<reference evidence="2" key="1">
    <citation type="journal article" date="2021" name="Nat. Microbiol.">
        <title>Cocultivation of an ultrasmall environmental parasitic bacterium with lytic ability against bacteria associated with wastewater foams.</title>
        <authorList>
            <person name="Batinovic S."/>
            <person name="Rose J.J.A."/>
            <person name="Ratcliffe J."/>
            <person name="Seviour R.J."/>
            <person name="Petrovski S."/>
        </authorList>
    </citation>
    <scope>NUCLEOTIDE SEQUENCE</scope>
    <source>
        <strain evidence="2">CON9</strain>
    </source>
</reference>
<feature type="domain" description="DUF559" evidence="1">
    <location>
        <begin position="14"/>
        <end position="108"/>
    </location>
</feature>
<protein>
    <submittedName>
        <fullName evidence="2">DUF559 domain-containing protein</fullName>
    </submittedName>
</protein>
<gene>
    <name evidence="2" type="ORF">GII31_14250</name>
</gene>